<dbReference type="GO" id="GO:0016020">
    <property type="term" value="C:membrane"/>
    <property type="evidence" value="ECO:0007669"/>
    <property type="project" value="UniProtKB-SubCell"/>
</dbReference>
<feature type="transmembrane region" description="Helical" evidence="2">
    <location>
        <begin position="68"/>
        <end position="90"/>
    </location>
</feature>
<dbReference type="AlphaFoldDB" id="A0A672RFC1"/>
<evidence type="ECO:0000256" key="2">
    <source>
        <dbReference type="SAM" id="Phobius"/>
    </source>
</evidence>
<proteinExistence type="predicted"/>
<evidence type="ECO:0000313" key="3">
    <source>
        <dbReference type="Ensembl" id="ENSSGRP00000087352.1"/>
    </source>
</evidence>
<reference evidence="3" key="1">
    <citation type="submission" date="2025-08" db="UniProtKB">
        <authorList>
            <consortium name="Ensembl"/>
        </authorList>
    </citation>
    <scope>IDENTIFICATION</scope>
</reference>
<comment type="subcellular location">
    <subcellularLocation>
        <location evidence="1">Membrane</location>
        <topology evidence="1">Multi-pass membrane protein</topology>
    </subcellularLocation>
</comment>
<keyword evidence="2" id="KW-0812">Transmembrane</keyword>
<keyword evidence="4" id="KW-1185">Reference proteome</keyword>
<feature type="transmembrane region" description="Helical" evidence="2">
    <location>
        <begin position="46"/>
        <end position="62"/>
    </location>
</feature>
<evidence type="ECO:0000313" key="4">
    <source>
        <dbReference type="Proteomes" id="UP000472262"/>
    </source>
</evidence>
<dbReference type="InterPro" id="IPR036259">
    <property type="entry name" value="MFS_trans_sf"/>
</dbReference>
<name>A0A672RFC1_SINGR</name>
<dbReference type="InParanoid" id="A0A672RFC1"/>
<organism evidence="3 4">
    <name type="scientific">Sinocyclocheilus grahami</name>
    <name type="common">Dianchi golden-line fish</name>
    <name type="synonym">Barbus grahami</name>
    <dbReference type="NCBI Taxonomy" id="75366"/>
    <lineage>
        <taxon>Eukaryota</taxon>
        <taxon>Metazoa</taxon>
        <taxon>Chordata</taxon>
        <taxon>Craniata</taxon>
        <taxon>Vertebrata</taxon>
        <taxon>Euteleostomi</taxon>
        <taxon>Actinopterygii</taxon>
        <taxon>Neopterygii</taxon>
        <taxon>Teleostei</taxon>
        <taxon>Ostariophysi</taxon>
        <taxon>Cypriniformes</taxon>
        <taxon>Cyprinidae</taxon>
        <taxon>Cyprininae</taxon>
        <taxon>Sinocyclocheilus</taxon>
    </lineage>
</organism>
<dbReference type="Gene3D" id="1.20.1250.20">
    <property type="entry name" value="MFS general substrate transporter like domains"/>
    <property type="match status" value="1"/>
</dbReference>
<keyword evidence="2" id="KW-0472">Membrane</keyword>
<sequence>MEYDDVLPNVYSLCNVCLCVLVQTAECCGYPISIFFIVVNEFCERFSYYAVLVLYFRYFLHWDDDLATSIYHAFVALCYLTPILGFKYVFCRALRGNSHADESQSIQTIIYLSIVSIHDITDANRDGTPDNFTFHT</sequence>
<feature type="transmembrane region" description="Helical" evidence="2">
    <location>
        <begin position="20"/>
        <end position="39"/>
    </location>
</feature>
<accession>A0A672RFC1</accession>
<protein>
    <submittedName>
        <fullName evidence="3">Uncharacterized protein</fullName>
    </submittedName>
</protein>
<dbReference type="Ensembl" id="ENSSGRT00000092978.1">
    <property type="protein sequence ID" value="ENSSGRP00000087352.1"/>
    <property type="gene ID" value="ENSSGRG00000043879.1"/>
</dbReference>
<reference evidence="3" key="2">
    <citation type="submission" date="2025-09" db="UniProtKB">
        <authorList>
            <consortium name="Ensembl"/>
        </authorList>
    </citation>
    <scope>IDENTIFICATION</scope>
</reference>
<evidence type="ECO:0000256" key="1">
    <source>
        <dbReference type="ARBA" id="ARBA00004141"/>
    </source>
</evidence>
<keyword evidence="2" id="KW-1133">Transmembrane helix</keyword>
<dbReference type="Proteomes" id="UP000472262">
    <property type="component" value="Unassembled WGS sequence"/>
</dbReference>